<gene>
    <name evidence="2" type="ORF">PIB30_089381</name>
</gene>
<accession>A0ABU6VXL2</accession>
<evidence type="ECO:0000313" key="2">
    <source>
        <dbReference type="EMBL" id="MED6176553.1"/>
    </source>
</evidence>
<dbReference type="Proteomes" id="UP001341840">
    <property type="component" value="Unassembled WGS sequence"/>
</dbReference>
<keyword evidence="1" id="KW-0812">Transmembrane</keyword>
<protein>
    <submittedName>
        <fullName evidence="2">Uncharacterized protein</fullName>
    </submittedName>
</protein>
<sequence>MEAGGGCPSLLCLGGINFCTAFIVLRWRMSLAVVTGHGAEISARIERSFSSTLKAVCCRCRVSTVSAFFPCSVVARLLFLCISFLVLLLVHTILGPYYLSWRLSMFPFPTEAGGVIYSMSEIGAQNIRTAYCGGSSLHESFWQIPQRVKLGAAEWCMWFVVRFVPFDGF</sequence>
<organism evidence="2 3">
    <name type="scientific">Stylosanthes scabra</name>
    <dbReference type="NCBI Taxonomy" id="79078"/>
    <lineage>
        <taxon>Eukaryota</taxon>
        <taxon>Viridiplantae</taxon>
        <taxon>Streptophyta</taxon>
        <taxon>Embryophyta</taxon>
        <taxon>Tracheophyta</taxon>
        <taxon>Spermatophyta</taxon>
        <taxon>Magnoliopsida</taxon>
        <taxon>eudicotyledons</taxon>
        <taxon>Gunneridae</taxon>
        <taxon>Pentapetalae</taxon>
        <taxon>rosids</taxon>
        <taxon>fabids</taxon>
        <taxon>Fabales</taxon>
        <taxon>Fabaceae</taxon>
        <taxon>Papilionoideae</taxon>
        <taxon>50 kb inversion clade</taxon>
        <taxon>dalbergioids sensu lato</taxon>
        <taxon>Dalbergieae</taxon>
        <taxon>Pterocarpus clade</taxon>
        <taxon>Stylosanthes</taxon>
    </lineage>
</organism>
<feature type="transmembrane region" description="Helical" evidence="1">
    <location>
        <begin position="77"/>
        <end position="99"/>
    </location>
</feature>
<keyword evidence="1" id="KW-1133">Transmembrane helix</keyword>
<keyword evidence="1" id="KW-0472">Membrane</keyword>
<proteinExistence type="predicted"/>
<dbReference type="EMBL" id="JASCZI010152704">
    <property type="protein sequence ID" value="MED6176553.1"/>
    <property type="molecule type" value="Genomic_DNA"/>
</dbReference>
<reference evidence="2 3" key="1">
    <citation type="journal article" date="2023" name="Plants (Basel)">
        <title>Bridging the Gap: Combining Genomics and Transcriptomics Approaches to Understand Stylosanthes scabra, an Orphan Legume from the Brazilian Caatinga.</title>
        <authorList>
            <person name="Ferreira-Neto J.R.C."/>
            <person name="da Silva M.D."/>
            <person name="Binneck E."/>
            <person name="de Melo N.F."/>
            <person name="da Silva R.H."/>
            <person name="de Melo A.L.T.M."/>
            <person name="Pandolfi V."/>
            <person name="Bustamante F.O."/>
            <person name="Brasileiro-Vidal A.C."/>
            <person name="Benko-Iseppon A.M."/>
        </authorList>
    </citation>
    <scope>NUCLEOTIDE SEQUENCE [LARGE SCALE GENOMIC DNA]</scope>
    <source>
        <tissue evidence="2">Leaves</tissue>
    </source>
</reference>
<evidence type="ECO:0000256" key="1">
    <source>
        <dbReference type="SAM" id="Phobius"/>
    </source>
</evidence>
<name>A0ABU6VXL2_9FABA</name>
<evidence type="ECO:0000313" key="3">
    <source>
        <dbReference type="Proteomes" id="UP001341840"/>
    </source>
</evidence>
<comment type="caution">
    <text evidence="2">The sequence shown here is derived from an EMBL/GenBank/DDBJ whole genome shotgun (WGS) entry which is preliminary data.</text>
</comment>
<keyword evidence="3" id="KW-1185">Reference proteome</keyword>